<keyword evidence="4" id="KW-1185">Reference proteome</keyword>
<dbReference type="InterPro" id="IPR051873">
    <property type="entry name" value="KNR4/SMI1_regulator"/>
</dbReference>
<dbReference type="Pfam" id="PF09346">
    <property type="entry name" value="SMI1_KNR4"/>
    <property type="match status" value="1"/>
</dbReference>
<proteinExistence type="predicted"/>
<dbReference type="InterPro" id="IPR037883">
    <property type="entry name" value="Knr4/Smi1-like_sf"/>
</dbReference>
<sequence>MASELDPPAEALLRSMAESVVAAAPDDWDSAILVCEAGDGGVSARLAYERPGGLDRGRSPGIDHSGLLDVSRRLGGPAGLDVELTVRPDGAYEAILTPRGAHGLIPAHDGHIYVLDPSYRPPQPGEDHEGPLAGTTGTGDPEEAARLLREVLRLKYEIVGRTEPPRPPASGDVIARLTPWAGVEPPADLLALYEVTDGDPLMFYGYEWLSLNDLMRDGAKGEHLRARERSWPGWETGWNDAVLDADPPGTVRRVTGHSGWIPFAHDGGGNYLAVDMAPAVRGRPGQVIRIGRDYRDGPGHLADSVTALLRMELDTLARGDYDAEEEGYIELAGREWDQTVALNAREHRIDARRATLNSVHGGVQRLIVSHGAELGLGGLHSAPSLHDLSLTCRRPDLSAVQALPLDNLTLSVEEADLGLLTGHPTLRTFTLETEHEVDVSPLGSLPLLNGLDLSKAVVADLRPLAYMGGLRFLVLSEAQWRDLREATDDLPPLAAAGLHGDVGHGAALKWADGFKGTEPHAMLRHTGRLTR</sequence>
<dbReference type="RefSeq" id="WP_116021314.1">
    <property type="nucleotide sequence ID" value="NZ_QTTT01000001.1"/>
</dbReference>
<dbReference type="GO" id="GO:0043332">
    <property type="term" value="C:mating projection tip"/>
    <property type="evidence" value="ECO:0007669"/>
    <property type="project" value="TreeGrafter"/>
</dbReference>
<accession>A0A3D9SI09</accession>
<evidence type="ECO:0000256" key="1">
    <source>
        <dbReference type="SAM" id="MobiDB-lite"/>
    </source>
</evidence>
<dbReference type="InterPro" id="IPR018958">
    <property type="entry name" value="Knr4/Smi1-like_dom"/>
</dbReference>
<dbReference type="Proteomes" id="UP000256661">
    <property type="component" value="Unassembled WGS sequence"/>
</dbReference>
<organism evidence="3 4">
    <name type="scientific">Thermomonospora umbrina</name>
    <dbReference type="NCBI Taxonomy" id="111806"/>
    <lineage>
        <taxon>Bacteria</taxon>
        <taxon>Bacillati</taxon>
        <taxon>Actinomycetota</taxon>
        <taxon>Actinomycetes</taxon>
        <taxon>Streptosporangiales</taxon>
        <taxon>Thermomonosporaceae</taxon>
        <taxon>Thermomonospora</taxon>
    </lineage>
</organism>
<comment type="caution">
    <text evidence="3">The sequence shown here is derived from an EMBL/GenBank/DDBJ whole genome shotgun (WGS) entry which is preliminary data.</text>
</comment>
<dbReference type="PANTHER" id="PTHR47432">
    <property type="entry name" value="CELL WALL ASSEMBLY REGULATOR SMI1"/>
    <property type="match status" value="1"/>
</dbReference>
<protein>
    <submittedName>
        <fullName evidence="3">Cell wall assembly regulator SMI1</fullName>
    </submittedName>
</protein>
<name>A0A3D9SI09_9ACTN</name>
<reference evidence="3 4" key="1">
    <citation type="submission" date="2018-08" db="EMBL/GenBank/DDBJ databases">
        <title>Sequencing the genomes of 1000 actinobacteria strains.</title>
        <authorList>
            <person name="Klenk H.-P."/>
        </authorList>
    </citation>
    <scope>NUCLEOTIDE SEQUENCE [LARGE SCALE GENOMIC DNA]</scope>
    <source>
        <strain evidence="3 4">DSM 43927</strain>
    </source>
</reference>
<evidence type="ECO:0000313" key="4">
    <source>
        <dbReference type="Proteomes" id="UP000256661"/>
    </source>
</evidence>
<dbReference type="OrthoDB" id="4759758at2"/>
<gene>
    <name evidence="3" type="ORF">DFJ69_0922</name>
</gene>
<feature type="region of interest" description="Disordered" evidence="1">
    <location>
        <begin position="118"/>
        <end position="139"/>
    </location>
</feature>
<feature type="domain" description="Knr4/Smi1-like" evidence="2">
    <location>
        <begin position="168"/>
        <end position="310"/>
    </location>
</feature>
<dbReference type="PANTHER" id="PTHR47432:SF1">
    <property type="entry name" value="CELL WALL ASSEMBLY REGULATOR SMI1"/>
    <property type="match status" value="1"/>
</dbReference>
<dbReference type="EMBL" id="QTTT01000001">
    <property type="protein sequence ID" value="REE95532.1"/>
    <property type="molecule type" value="Genomic_DNA"/>
</dbReference>
<evidence type="ECO:0000313" key="3">
    <source>
        <dbReference type="EMBL" id="REE95532.1"/>
    </source>
</evidence>
<dbReference type="AlphaFoldDB" id="A0A3D9SI09"/>
<dbReference type="SUPFAM" id="SSF160631">
    <property type="entry name" value="SMI1/KNR4-like"/>
    <property type="match status" value="1"/>
</dbReference>
<evidence type="ECO:0000259" key="2">
    <source>
        <dbReference type="Pfam" id="PF09346"/>
    </source>
</evidence>